<proteinExistence type="predicted"/>
<feature type="region of interest" description="Disordered" evidence="1">
    <location>
        <begin position="1"/>
        <end position="43"/>
    </location>
</feature>
<feature type="region of interest" description="Disordered" evidence="1">
    <location>
        <begin position="158"/>
        <end position="185"/>
    </location>
</feature>
<feature type="compositionally biased region" description="Polar residues" evidence="1">
    <location>
        <begin position="133"/>
        <end position="145"/>
    </location>
</feature>
<feature type="region of interest" description="Disordered" evidence="1">
    <location>
        <begin position="126"/>
        <end position="145"/>
    </location>
</feature>
<accession>G3HMS6</accession>
<organism evidence="2 3">
    <name type="scientific">Cricetulus griseus</name>
    <name type="common">Chinese hamster</name>
    <name type="synonym">Cricetulus barabensis griseus</name>
    <dbReference type="NCBI Taxonomy" id="10029"/>
    <lineage>
        <taxon>Eukaryota</taxon>
        <taxon>Metazoa</taxon>
        <taxon>Chordata</taxon>
        <taxon>Craniata</taxon>
        <taxon>Vertebrata</taxon>
        <taxon>Euteleostomi</taxon>
        <taxon>Mammalia</taxon>
        <taxon>Eutheria</taxon>
        <taxon>Euarchontoglires</taxon>
        <taxon>Glires</taxon>
        <taxon>Rodentia</taxon>
        <taxon>Myomorpha</taxon>
        <taxon>Muroidea</taxon>
        <taxon>Cricetidae</taxon>
        <taxon>Cricetinae</taxon>
        <taxon>Cricetulus</taxon>
    </lineage>
</organism>
<dbReference type="EMBL" id="JH000523">
    <property type="protein sequence ID" value="EGW10124.1"/>
    <property type="molecule type" value="Genomic_DNA"/>
</dbReference>
<feature type="compositionally biased region" description="Basic and acidic residues" evidence="1">
    <location>
        <begin position="169"/>
        <end position="179"/>
    </location>
</feature>
<evidence type="ECO:0000313" key="3">
    <source>
        <dbReference type="Proteomes" id="UP000001075"/>
    </source>
</evidence>
<reference evidence="3" key="1">
    <citation type="journal article" date="2011" name="Nat. Biotechnol.">
        <title>The genomic sequence of the Chinese hamster ovary (CHO)-K1 cell line.</title>
        <authorList>
            <person name="Xu X."/>
            <person name="Nagarajan H."/>
            <person name="Lewis N.E."/>
            <person name="Pan S."/>
            <person name="Cai Z."/>
            <person name="Liu X."/>
            <person name="Chen W."/>
            <person name="Xie M."/>
            <person name="Wang W."/>
            <person name="Hammond S."/>
            <person name="Andersen M.R."/>
            <person name="Neff N."/>
            <person name="Passarelli B."/>
            <person name="Koh W."/>
            <person name="Fan H.C."/>
            <person name="Wang J."/>
            <person name="Gui Y."/>
            <person name="Lee K.H."/>
            <person name="Betenbaugh M.J."/>
            <person name="Quake S.R."/>
            <person name="Famili I."/>
            <person name="Palsson B.O."/>
            <person name="Wang J."/>
        </authorList>
    </citation>
    <scope>NUCLEOTIDE SEQUENCE [LARGE SCALE GENOMIC DNA]</scope>
    <source>
        <strain evidence="3">CHO K1 cell line</strain>
    </source>
</reference>
<name>G3HMS6_CRIGR</name>
<dbReference type="Proteomes" id="UP000001075">
    <property type="component" value="Unassembled WGS sequence"/>
</dbReference>
<evidence type="ECO:0000313" key="2">
    <source>
        <dbReference type="EMBL" id="EGW10124.1"/>
    </source>
</evidence>
<gene>
    <name evidence="2" type="ORF">I79_012048</name>
</gene>
<dbReference type="InParanoid" id="G3HMS6"/>
<feature type="compositionally biased region" description="Basic and acidic residues" evidence="1">
    <location>
        <begin position="1"/>
        <end position="13"/>
    </location>
</feature>
<sequence length="185" mass="19817">MGPKDPVTERAGRESSWGGQVPCGKLLPQPGRGAASALTSPRKAAYRTAVEKQRSTLLARPLLREVAAFCPFCAGVSAWRSRCAAAAAPNPRNSTSNSSLTPPGYWSRRCWQAFGQSPPELASFQARRFRPVSPSSGDLSESGQGNLDFVHDCVARGRQSSPILHKPARSRDEKEKPAREGGASS</sequence>
<dbReference type="AlphaFoldDB" id="G3HMS6"/>
<protein>
    <submittedName>
        <fullName evidence="2">Uncharacterized protein</fullName>
    </submittedName>
</protein>
<evidence type="ECO:0000256" key="1">
    <source>
        <dbReference type="SAM" id="MobiDB-lite"/>
    </source>
</evidence>